<gene>
    <name evidence="2" type="ORF">DM02DRAFT_663302</name>
</gene>
<keyword evidence="3" id="KW-1185">Reference proteome</keyword>
<protein>
    <submittedName>
        <fullName evidence="2">Uncharacterized protein</fullName>
    </submittedName>
</protein>
<evidence type="ECO:0000313" key="2">
    <source>
        <dbReference type="EMBL" id="PVH92069.1"/>
    </source>
</evidence>
<feature type="coiled-coil region" evidence="1">
    <location>
        <begin position="13"/>
        <end position="40"/>
    </location>
</feature>
<dbReference type="AlphaFoldDB" id="A0A2V1D372"/>
<name>A0A2V1D372_9PLEO</name>
<sequence length="154" mass="17332">MSLPTYDELWEKYERAQALADERMEEILALKRENNHLKARMESSQPPHGGFNGNQVAAGTSVMAAGHSTIVNNYNTYVMPASADTVPTYSTQPQPPATSFPTATLAIRTRDGTPSPPEFNRPCLFRRCNRRACKNVHSDQRDMYKDLIPTLPRH</sequence>
<evidence type="ECO:0000313" key="3">
    <source>
        <dbReference type="Proteomes" id="UP000244855"/>
    </source>
</evidence>
<dbReference type="EMBL" id="KZ805727">
    <property type="protein sequence ID" value="PVH92069.1"/>
    <property type="molecule type" value="Genomic_DNA"/>
</dbReference>
<dbReference type="Proteomes" id="UP000244855">
    <property type="component" value="Unassembled WGS sequence"/>
</dbReference>
<organism evidence="2 3">
    <name type="scientific">Periconia macrospinosa</name>
    <dbReference type="NCBI Taxonomy" id="97972"/>
    <lineage>
        <taxon>Eukaryota</taxon>
        <taxon>Fungi</taxon>
        <taxon>Dikarya</taxon>
        <taxon>Ascomycota</taxon>
        <taxon>Pezizomycotina</taxon>
        <taxon>Dothideomycetes</taxon>
        <taxon>Pleosporomycetidae</taxon>
        <taxon>Pleosporales</taxon>
        <taxon>Massarineae</taxon>
        <taxon>Periconiaceae</taxon>
        <taxon>Periconia</taxon>
    </lineage>
</organism>
<reference evidence="2 3" key="1">
    <citation type="journal article" date="2018" name="Sci. Rep.">
        <title>Comparative genomics provides insights into the lifestyle and reveals functional heterogeneity of dark septate endophytic fungi.</title>
        <authorList>
            <person name="Knapp D.G."/>
            <person name="Nemeth J.B."/>
            <person name="Barry K."/>
            <person name="Hainaut M."/>
            <person name="Henrissat B."/>
            <person name="Johnson J."/>
            <person name="Kuo A."/>
            <person name="Lim J.H.P."/>
            <person name="Lipzen A."/>
            <person name="Nolan M."/>
            <person name="Ohm R.A."/>
            <person name="Tamas L."/>
            <person name="Grigoriev I.V."/>
            <person name="Spatafora J.W."/>
            <person name="Nagy L.G."/>
            <person name="Kovacs G.M."/>
        </authorList>
    </citation>
    <scope>NUCLEOTIDE SEQUENCE [LARGE SCALE GENOMIC DNA]</scope>
    <source>
        <strain evidence="2 3">DSE2036</strain>
    </source>
</reference>
<keyword evidence="1" id="KW-0175">Coiled coil</keyword>
<accession>A0A2V1D372</accession>
<evidence type="ECO:0000256" key="1">
    <source>
        <dbReference type="SAM" id="Coils"/>
    </source>
</evidence>
<proteinExistence type="predicted"/>